<feature type="domain" description="Calcineurin-like phosphoesterase" evidence="1">
    <location>
        <begin position="3"/>
        <end position="89"/>
    </location>
</feature>
<dbReference type="GO" id="GO:0110154">
    <property type="term" value="P:RNA decapping"/>
    <property type="evidence" value="ECO:0007669"/>
    <property type="project" value="TreeGrafter"/>
</dbReference>
<proteinExistence type="predicted"/>
<dbReference type="InterPro" id="IPR004843">
    <property type="entry name" value="Calcineurin-like_PHP"/>
</dbReference>
<evidence type="ECO:0000313" key="3">
    <source>
        <dbReference type="Proteomes" id="UP000321558"/>
    </source>
</evidence>
<dbReference type="GO" id="GO:0005737">
    <property type="term" value="C:cytoplasm"/>
    <property type="evidence" value="ECO:0007669"/>
    <property type="project" value="TreeGrafter"/>
</dbReference>
<dbReference type="Gene3D" id="3.60.21.10">
    <property type="match status" value="1"/>
</dbReference>
<dbReference type="InterPro" id="IPR029052">
    <property type="entry name" value="Metallo-depent_PP-like"/>
</dbReference>
<dbReference type="Proteomes" id="UP000321558">
    <property type="component" value="Unassembled WGS sequence"/>
</dbReference>
<dbReference type="PANTHER" id="PTHR42850">
    <property type="entry name" value="METALLOPHOSPHOESTERASE"/>
    <property type="match status" value="1"/>
</dbReference>
<reference evidence="2 3" key="1">
    <citation type="submission" date="2019-07" db="EMBL/GenBank/DDBJ databases">
        <title>Whole genome shotgun sequence of Oceanobacillus sojae NBRC 105379.</title>
        <authorList>
            <person name="Hosoyama A."/>
            <person name="Uohara A."/>
            <person name="Ohji S."/>
            <person name="Ichikawa N."/>
        </authorList>
    </citation>
    <scope>NUCLEOTIDE SEQUENCE [LARGE SCALE GENOMIC DNA]</scope>
    <source>
        <strain evidence="2 3">NBRC 105379</strain>
    </source>
</reference>
<keyword evidence="3" id="KW-1185">Reference proteome</keyword>
<dbReference type="PANTHER" id="PTHR42850:SF4">
    <property type="entry name" value="ZINC-DEPENDENT ENDOPOLYPHOSPHATASE"/>
    <property type="match status" value="1"/>
</dbReference>
<accession>A0A511ZQD5</accession>
<name>A0A511ZQD5_9BACI</name>
<dbReference type="InterPro" id="IPR050126">
    <property type="entry name" value="Ap4A_hydrolase"/>
</dbReference>
<dbReference type="EMBL" id="BJYM01000026">
    <property type="protein sequence ID" value="GEN89652.1"/>
    <property type="molecule type" value="Genomic_DNA"/>
</dbReference>
<evidence type="ECO:0000259" key="1">
    <source>
        <dbReference type="Pfam" id="PF00149"/>
    </source>
</evidence>
<dbReference type="Pfam" id="PF00149">
    <property type="entry name" value="Metallophos"/>
    <property type="match status" value="1"/>
</dbReference>
<dbReference type="GO" id="GO:0016791">
    <property type="term" value="F:phosphatase activity"/>
    <property type="evidence" value="ECO:0007669"/>
    <property type="project" value="TreeGrafter"/>
</dbReference>
<organism evidence="2 3">
    <name type="scientific">Oceanobacillus sojae</name>
    <dbReference type="NCBI Taxonomy" id="582851"/>
    <lineage>
        <taxon>Bacteria</taxon>
        <taxon>Bacillati</taxon>
        <taxon>Bacillota</taxon>
        <taxon>Bacilli</taxon>
        <taxon>Bacillales</taxon>
        <taxon>Bacillaceae</taxon>
        <taxon>Oceanobacillus</taxon>
    </lineage>
</organism>
<protein>
    <submittedName>
        <fullName evidence="2">Serine/threonine protein phosphatase</fullName>
    </submittedName>
</protein>
<gene>
    <name evidence="2" type="ORF">OSO01_43910</name>
</gene>
<sequence>MSTIYSISDIHGCYEAMLDTLNLVDLESDKNNKLLFLGDYISRGKNSCKVLYHIKNLEEKYPDQVVVLIGNHEQMFLDWYCNEQEFLWLSQDQQLVTTKSFFKAEQWDYVFRELLHLKRSTVRMSSFIKAEIKKEHPELLQWLFSKRKEFYYETEPQIYVHAGVYEAEPELWKHATEPYEFIWKYPAETGSFYKDIIAGHISTVEVSNDNSYLGKVFWDGQSHFFIDGETVESNIVPLLKFDTCTGGYSSYEKQMDGSWMEYSITKRLFKD</sequence>
<evidence type="ECO:0000313" key="2">
    <source>
        <dbReference type="EMBL" id="GEN89652.1"/>
    </source>
</evidence>
<dbReference type="SUPFAM" id="SSF56300">
    <property type="entry name" value="Metallo-dependent phosphatases"/>
    <property type="match status" value="1"/>
</dbReference>
<comment type="caution">
    <text evidence="2">The sequence shown here is derived from an EMBL/GenBank/DDBJ whole genome shotgun (WGS) entry which is preliminary data.</text>
</comment>
<dbReference type="AlphaFoldDB" id="A0A511ZQD5"/>
<dbReference type="OrthoDB" id="384253at2"/>
<dbReference type="GO" id="GO:0008803">
    <property type="term" value="F:bis(5'-nucleosyl)-tetraphosphatase (symmetrical) activity"/>
    <property type="evidence" value="ECO:0007669"/>
    <property type="project" value="TreeGrafter"/>
</dbReference>